<dbReference type="GO" id="GO:0016787">
    <property type="term" value="F:hydrolase activity"/>
    <property type="evidence" value="ECO:0007669"/>
    <property type="project" value="UniProtKB-KW"/>
</dbReference>
<dbReference type="Gene3D" id="3.40.50.1820">
    <property type="entry name" value="alpha/beta hydrolase"/>
    <property type="match status" value="1"/>
</dbReference>
<sequence>MSDSTIPPFSAALQRGPRPLPLFLEMLRSETADAPERRAAALAGLRAFQQAPRPPRSPAAAVLARRGRATLHDYGQGAAAGRPVVFVPSLINPPFVLDLAPDNSLLRWLAGRGMRPLLVDWGTPAPADRGQDIDAHVTDLLLPLLDALPEPPVLVGYCLGGTLALAAAALRPVAGIALIATPWHFAGFGTGARARIAALWQAAEPTCAALGLVPMEVLQSGFWRLDPARTVAKFESFGTLDPESAKAQAFVALEDWANAGAPLTYAAGRQLFEGFFGDDLPGSGRWQPGGRPVAPGALACPAIDFVAQGDRIVPARSAAGLPDCHPVAAGHVGMVVGSRAPALLWHPLADWISRVPATR</sequence>
<dbReference type="OrthoDB" id="9767934at2"/>
<keyword evidence="2" id="KW-1185">Reference proteome</keyword>
<protein>
    <submittedName>
        <fullName evidence="1">Alpha/beta fold hydrolase</fullName>
    </submittedName>
</protein>
<dbReference type="InterPro" id="IPR051321">
    <property type="entry name" value="PHA/PHB_synthase"/>
</dbReference>
<organism evidence="1 2">
    <name type="scientific">Sphingomonas desiccabilis</name>
    <dbReference type="NCBI Taxonomy" id="429134"/>
    <lineage>
        <taxon>Bacteria</taxon>
        <taxon>Pseudomonadati</taxon>
        <taxon>Pseudomonadota</taxon>
        <taxon>Alphaproteobacteria</taxon>
        <taxon>Sphingomonadales</taxon>
        <taxon>Sphingomonadaceae</taxon>
        <taxon>Sphingomonas</taxon>
    </lineage>
</organism>
<evidence type="ECO:0000313" key="2">
    <source>
        <dbReference type="Proteomes" id="UP000292347"/>
    </source>
</evidence>
<dbReference type="PANTHER" id="PTHR36837">
    <property type="entry name" value="POLY(3-HYDROXYALKANOATE) POLYMERASE SUBUNIT PHAC"/>
    <property type="match status" value="1"/>
</dbReference>
<keyword evidence="1" id="KW-0378">Hydrolase</keyword>
<comment type="caution">
    <text evidence="1">The sequence shown here is derived from an EMBL/GenBank/DDBJ whole genome shotgun (WGS) entry which is preliminary data.</text>
</comment>
<dbReference type="SUPFAM" id="SSF53474">
    <property type="entry name" value="alpha/beta-Hydrolases"/>
    <property type="match status" value="1"/>
</dbReference>
<dbReference type="Proteomes" id="UP000292347">
    <property type="component" value="Unassembled WGS sequence"/>
</dbReference>
<proteinExistence type="predicted"/>
<reference evidence="1 2" key="1">
    <citation type="submission" date="2019-01" db="EMBL/GenBank/DDBJ databases">
        <title>Sphingomonas mucosissima sp. nov. and Sphingomonas desiccabilis sp. nov., from biological soil crusts in the Colorado Plateau, USA.</title>
        <authorList>
            <person name="Zhu D."/>
        </authorList>
    </citation>
    <scope>NUCLEOTIDE SEQUENCE [LARGE SCALE GENOMIC DNA]</scope>
    <source>
        <strain evidence="1 2">CP1D</strain>
    </source>
</reference>
<dbReference type="AlphaFoldDB" id="A0A4Q2IYH8"/>
<dbReference type="RefSeq" id="WP_129340090.1">
    <property type="nucleotide sequence ID" value="NZ_JACIDD010000001.1"/>
</dbReference>
<dbReference type="EMBL" id="SDPT01000001">
    <property type="protein sequence ID" value="RXZ34294.1"/>
    <property type="molecule type" value="Genomic_DNA"/>
</dbReference>
<name>A0A4Q2IYH8_9SPHN</name>
<gene>
    <name evidence="1" type="ORF">EO081_00895</name>
</gene>
<dbReference type="PANTHER" id="PTHR36837:SF4">
    <property type="entry name" value="BLR0908 PROTEIN"/>
    <property type="match status" value="1"/>
</dbReference>
<accession>A0A4Q2IYH8</accession>
<evidence type="ECO:0000313" key="1">
    <source>
        <dbReference type="EMBL" id="RXZ34294.1"/>
    </source>
</evidence>
<dbReference type="InterPro" id="IPR029058">
    <property type="entry name" value="AB_hydrolase_fold"/>
</dbReference>